<comment type="caution">
    <text evidence="1">The sequence shown here is derived from an EMBL/GenBank/DDBJ whole genome shotgun (WGS) entry which is preliminary data.</text>
</comment>
<name>A0AAD3SEU8_NEPGR</name>
<dbReference type="AlphaFoldDB" id="A0AAD3SEU8"/>
<evidence type="ECO:0000313" key="2">
    <source>
        <dbReference type="Proteomes" id="UP001279734"/>
    </source>
</evidence>
<keyword evidence="2" id="KW-1185">Reference proteome</keyword>
<proteinExistence type="predicted"/>
<evidence type="ECO:0000313" key="1">
    <source>
        <dbReference type="EMBL" id="GMH10023.1"/>
    </source>
</evidence>
<dbReference type="Proteomes" id="UP001279734">
    <property type="component" value="Unassembled WGS sequence"/>
</dbReference>
<reference evidence="1" key="1">
    <citation type="submission" date="2023-05" db="EMBL/GenBank/DDBJ databases">
        <title>Nepenthes gracilis genome sequencing.</title>
        <authorList>
            <person name="Fukushima K."/>
        </authorList>
    </citation>
    <scope>NUCLEOTIDE SEQUENCE</scope>
    <source>
        <strain evidence="1">SING2019-196</strain>
    </source>
</reference>
<accession>A0AAD3SEU8</accession>
<protein>
    <submittedName>
        <fullName evidence="1">Uncharacterized protein</fullName>
    </submittedName>
</protein>
<organism evidence="1 2">
    <name type="scientific">Nepenthes gracilis</name>
    <name type="common">Slender pitcher plant</name>
    <dbReference type="NCBI Taxonomy" id="150966"/>
    <lineage>
        <taxon>Eukaryota</taxon>
        <taxon>Viridiplantae</taxon>
        <taxon>Streptophyta</taxon>
        <taxon>Embryophyta</taxon>
        <taxon>Tracheophyta</taxon>
        <taxon>Spermatophyta</taxon>
        <taxon>Magnoliopsida</taxon>
        <taxon>eudicotyledons</taxon>
        <taxon>Gunneridae</taxon>
        <taxon>Pentapetalae</taxon>
        <taxon>Caryophyllales</taxon>
        <taxon>Nepenthaceae</taxon>
        <taxon>Nepenthes</taxon>
    </lineage>
</organism>
<sequence length="92" mass="10604">MRLETEDAFGKLKTGIVEIPELKKTTTLSPSAFCSEEDRNKKLNSFLAYSRACKYKDMVADQGENEQKTLRFKRIAEIHEYGVGTRDKEKLK</sequence>
<dbReference type="EMBL" id="BSYO01000009">
    <property type="protein sequence ID" value="GMH10023.1"/>
    <property type="molecule type" value="Genomic_DNA"/>
</dbReference>
<gene>
    <name evidence="1" type="ORF">Nepgr_011864</name>
</gene>